<dbReference type="OrthoDB" id="8453368at2"/>
<gene>
    <name evidence="2" type="ORF">SAMN05444581_10953</name>
</gene>
<name>A0A1I4A362_9HYPH</name>
<dbReference type="EMBL" id="FOSN01000009">
    <property type="protein sequence ID" value="SFK50537.1"/>
    <property type="molecule type" value="Genomic_DNA"/>
</dbReference>
<dbReference type="Gene3D" id="2.40.10.10">
    <property type="entry name" value="Trypsin-like serine proteases"/>
    <property type="match status" value="2"/>
</dbReference>
<evidence type="ECO:0000313" key="3">
    <source>
        <dbReference type="Proteomes" id="UP000198755"/>
    </source>
</evidence>
<dbReference type="InterPro" id="IPR043504">
    <property type="entry name" value="Peptidase_S1_PA_chymotrypsin"/>
</dbReference>
<dbReference type="AlphaFoldDB" id="A0A1I4A362"/>
<feature type="signal peptide" evidence="1">
    <location>
        <begin position="1"/>
        <end position="25"/>
    </location>
</feature>
<protein>
    <submittedName>
        <fullName evidence="2">Trypsin-like peptidase domain-containing protein</fullName>
    </submittedName>
</protein>
<sequence>MIHKGGMRAIAVSVALFGVASQVSAAPFFEHKPTKGEPAFVGADVTPVVVFGKNSRRGVEEFAAENHLDASALQRKFTASGLIECGAAHGAGQLTLTDDLVTTAAHVFFDEKGAPRAKSCVFVIESNGAQIRTPIDLNSIVAGSTDPYAIEAVHDWAVARLTRPIHGVTPYGLADAARPNTPAEFVARGHIDWGDGRRLSMEKCTLHDQLAAGEEGTREFSFDCETGDGASGGAVLAGADDPVIEAVLVGWRSNRPFRSAPFSRSHYNFAVTIEGDFKKAVVDASKKVMVSK</sequence>
<dbReference type="RefSeq" id="WP_091682387.1">
    <property type="nucleotide sequence ID" value="NZ_FOSN01000009.1"/>
</dbReference>
<evidence type="ECO:0000256" key="1">
    <source>
        <dbReference type="SAM" id="SignalP"/>
    </source>
</evidence>
<accession>A0A1I4A362</accession>
<feature type="chain" id="PRO_5011515705" evidence="1">
    <location>
        <begin position="26"/>
        <end position="292"/>
    </location>
</feature>
<proteinExistence type="predicted"/>
<dbReference type="Pfam" id="PF13365">
    <property type="entry name" value="Trypsin_2"/>
    <property type="match status" value="1"/>
</dbReference>
<dbReference type="Proteomes" id="UP000198755">
    <property type="component" value="Unassembled WGS sequence"/>
</dbReference>
<organism evidence="2 3">
    <name type="scientific">Methylocapsa palsarum</name>
    <dbReference type="NCBI Taxonomy" id="1612308"/>
    <lineage>
        <taxon>Bacteria</taxon>
        <taxon>Pseudomonadati</taxon>
        <taxon>Pseudomonadota</taxon>
        <taxon>Alphaproteobacteria</taxon>
        <taxon>Hyphomicrobiales</taxon>
        <taxon>Beijerinckiaceae</taxon>
        <taxon>Methylocapsa</taxon>
    </lineage>
</organism>
<reference evidence="2 3" key="1">
    <citation type="submission" date="2016-10" db="EMBL/GenBank/DDBJ databases">
        <authorList>
            <person name="de Groot N.N."/>
        </authorList>
    </citation>
    <scope>NUCLEOTIDE SEQUENCE [LARGE SCALE GENOMIC DNA]</scope>
    <source>
        <strain evidence="2 3">NE2</strain>
    </source>
</reference>
<dbReference type="STRING" id="1612308.SAMN05444581_10953"/>
<keyword evidence="3" id="KW-1185">Reference proteome</keyword>
<dbReference type="InterPro" id="IPR009003">
    <property type="entry name" value="Peptidase_S1_PA"/>
</dbReference>
<keyword evidence="1" id="KW-0732">Signal</keyword>
<evidence type="ECO:0000313" key="2">
    <source>
        <dbReference type="EMBL" id="SFK50537.1"/>
    </source>
</evidence>
<dbReference type="SUPFAM" id="SSF50494">
    <property type="entry name" value="Trypsin-like serine proteases"/>
    <property type="match status" value="1"/>
</dbReference>